<feature type="non-terminal residue" evidence="1">
    <location>
        <position position="195"/>
    </location>
</feature>
<feature type="non-terminal residue" evidence="1">
    <location>
        <position position="1"/>
    </location>
</feature>
<dbReference type="EMBL" id="BTRK01000005">
    <property type="protein sequence ID" value="GMR53516.1"/>
    <property type="molecule type" value="Genomic_DNA"/>
</dbReference>
<evidence type="ECO:0000313" key="1">
    <source>
        <dbReference type="EMBL" id="GMR53516.1"/>
    </source>
</evidence>
<organism evidence="1 2">
    <name type="scientific">Pristionchus mayeri</name>
    <dbReference type="NCBI Taxonomy" id="1317129"/>
    <lineage>
        <taxon>Eukaryota</taxon>
        <taxon>Metazoa</taxon>
        <taxon>Ecdysozoa</taxon>
        <taxon>Nematoda</taxon>
        <taxon>Chromadorea</taxon>
        <taxon>Rhabditida</taxon>
        <taxon>Rhabditina</taxon>
        <taxon>Diplogasteromorpha</taxon>
        <taxon>Diplogasteroidea</taxon>
        <taxon>Neodiplogasteridae</taxon>
        <taxon>Pristionchus</taxon>
    </lineage>
</organism>
<sequence length="195" mass="21912">LYIPLSRASLLLQSGGLLILSIHDQEGISVFRSLLCSPIHFVISTSRKSAIHVDDMSMVQEWNLILHDSRERIRKMVAEEEKSFTHQRIDSAFVIQNYPFNFERSLLSLDTSSAIIRLSSEKGRVHRCTGVSLTPSERAFLSARSIVWRECLVPLTLTPSSLLWNESLHSSDPSSLSRRLVSTISPFVPPSSPLP</sequence>
<dbReference type="AlphaFoldDB" id="A0AAN5CZC2"/>
<name>A0AAN5CZC2_9BILA</name>
<dbReference type="Proteomes" id="UP001328107">
    <property type="component" value="Unassembled WGS sequence"/>
</dbReference>
<gene>
    <name evidence="1" type="ORF">PMAYCL1PPCAC_23711</name>
</gene>
<evidence type="ECO:0000313" key="2">
    <source>
        <dbReference type="Proteomes" id="UP001328107"/>
    </source>
</evidence>
<protein>
    <submittedName>
        <fullName evidence="1">Uncharacterized protein</fullName>
    </submittedName>
</protein>
<proteinExistence type="predicted"/>
<keyword evidence="2" id="KW-1185">Reference proteome</keyword>
<reference evidence="2" key="1">
    <citation type="submission" date="2022-10" db="EMBL/GenBank/DDBJ databases">
        <title>Genome assembly of Pristionchus species.</title>
        <authorList>
            <person name="Yoshida K."/>
            <person name="Sommer R.J."/>
        </authorList>
    </citation>
    <scope>NUCLEOTIDE SEQUENCE [LARGE SCALE GENOMIC DNA]</scope>
    <source>
        <strain evidence="2">RS5460</strain>
    </source>
</reference>
<accession>A0AAN5CZC2</accession>
<comment type="caution">
    <text evidence="1">The sequence shown here is derived from an EMBL/GenBank/DDBJ whole genome shotgun (WGS) entry which is preliminary data.</text>
</comment>